<evidence type="ECO:0000259" key="5">
    <source>
        <dbReference type="PROSITE" id="PS50977"/>
    </source>
</evidence>
<evidence type="ECO:0000313" key="6">
    <source>
        <dbReference type="EMBL" id="MFC5289676.1"/>
    </source>
</evidence>
<dbReference type="Gene3D" id="1.10.357.10">
    <property type="entry name" value="Tetracycline Repressor, domain 2"/>
    <property type="match status" value="1"/>
</dbReference>
<dbReference type="PROSITE" id="PS50977">
    <property type="entry name" value="HTH_TETR_2"/>
    <property type="match status" value="1"/>
</dbReference>
<comment type="caution">
    <text evidence="6">The sequence shown here is derived from an EMBL/GenBank/DDBJ whole genome shotgun (WGS) entry which is preliminary data.</text>
</comment>
<dbReference type="InterPro" id="IPR040611">
    <property type="entry name" value="AlkX_C"/>
</dbReference>
<sequence>MAAVTEAAAGRVGPKVVAAAIELTASEGWSAVTMSRLAEAVGVSRQTVYNEVGSKPALAAAMIGAELARFLAAVEDAFDAHPDSPVDAVRGAVRGVLELAEDNVLLHAIVSASHGAETDLLPLLTTHAEALLNQAKAVVSARMDAHSVPMSERERAVVIDVLVRTVLSHVMQPSAGPADTADDIAWMIGRLLV</sequence>
<evidence type="ECO:0000256" key="2">
    <source>
        <dbReference type="ARBA" id="ARBA00023125"/>
    </source>
</evidence>
<evidence type="ECO:0000313" key="7">
    <source>
        <dbReference type="Proteomes" id="UP001596157"/>
    </source>
</evidence>
<evidence type="ECO:0000256" key="3">
    <source>
        <dbReference type="ARBA" id="ARBA00023163"/>
    </source>
</evidence>
<evidence type="ECO:0000256" key="4">
    <source>
        <dbReference type="PROSITE-ProRule" id="PRU00335"/>
    </source>
</evidence>
<dbReference type="InterPro" id="IPR001647">
    <property type="entry name" value="HTH_TetR"/>
</dbReference>
<dbReference type="PANTHER" id="PTHR30055:SF234">
    <property type="entry name" value="HTH-TYPE TRANSCRIPTIONAL REGULATOR BETI"/>
    <property type="match status" value="1"/>
</dbReference>
<dbReference type="InterPro" id="IPR009057">
    <property type="entry name" value="Homeodomain-like_sf"/>
</dbReference>
<dbReference type="Proteomes" id="UP001596157">
    <property type="component" value="Unassembled WGS sequence"/>
</dbReference>
<name>A0ABW0ESB6_9PSEU</name>
<dbReference type="SUPFAM" id="SSF46689">
    <property type="entry name" value="Homeodomain-like"/>
    <property type="match status" value="1"/>
</dbReference>
<dbReference type="RefSeq" id="WP_378249531.1">
    <property type="nucleotide sequence ID" value="NZ_JBHSKF010000012.1"/>
</dbReference>
<feature type="DNA-binding region" description="H-T-H motif" evidence="4">
    <location>
        <begin position="33"/>
        <end position="52"/>
    </location>
</feature>
<dbReference type="PANTHER" id="PTHR30055">
    <property type="entry name" value="HTH-TYPE TRANSCRIPTIONAL REGULATOR RUTR"/>
    <property type="match status" value="1"/>
</dbReference>
<keyword evidence="7" id="KW-1185">Reference proteome</keyword>
<dbReference type="Pfam" id="PF00440">
    <property type="entry name" value="TetR_N"/>
    <property type="match status" value="1"/>
</dbReference>
<keyword evidence="3" id="KW-0804">Transcription</keyword>
<accession>A0ABW0ESB6</accession>
<keyword evidence="2 4" id="KW-0238">DNA-binding</keyword>
<dbReference type="EMBL" id="JBHSKF010000012">
    <property type="protein sequence ID" value="MFC5289676.1"/>
    <property type="molecule type" value="Genomic_DNA"/>
</dbReference>
<gene>
    <name evidence="6" type="ORF">ACFPM7_21705</name>
</gene>
<dbReference type="InterPro" id="IPR050109">
    <property type="entry name" value="HTH-type_TetR-like_transc_reg"/>
</dbReference>
<evidence type="ECO:0000256" key="1">
    <source>
        <dbReference type="ARBA" id="ARBA00023015"/>
    </source>
</evidence>
<keyword evidence="1" id="KW-0805">Transcription regulation</keyword>
<organism evidence="6 7">
    <name type="scientific">Actinokineospora guangxiensis</name>
    <dbReference type="NCBI Taxonomy" id="1490288"/>
    <lineage>
        <taxon>Bacteria</taxon>
        <taxon>Bacillati</taxon>
        <taxon>Actinomycetota</taxon>
        <taxon>Actinomycetes</taxon>
        <taxon>Pseudonocardiales</taxon>
        <taxon>Pseudonocardiaceae</taxon>
        <taxon>Actinokineospora</taxon>
    </lineage>
</organism>
<reference evidence="7" key="1">
    <citation type="journal article" date="2019" name="Int. J. Syst. Evol. Microbiol.">
        <title>The Global Catalogue of Microorganisms (GCM) 10K type strain sequencing project: providing services to taxonomists for standard genome sequencing and annotation.</title>
        <authorList>
            <consortium name="The Broad Institute Genomics Platform"/>
            <consortium name="The Broad Institute Genome Sequencing Center for Infectious Disease"/>
            <person name="Wu L."/>
            <person name="Ma J."/>
        </authorList>
    </citation>
    <scope>NUCLEOTIDE SEQUENCE [LARGE SCALE GENOMIC DNA]</scope>
    <source>
        <strain evidence="7">CCUG 59778</strain>
    </source>
</reference>
<protein>
    <submittedName>
        <fullName evidence="6">TetR family transcriptional regulator</fullName>
    </submittedName>
</protein>
<dbReference type="Pfam" id="PF18556">
    <property type="entry name" value="TetR_C_35"/>
    <property type="match status" value="1"/>
</dbReference>
<dbReference type="PRINTS" id="PR00455">
    <property type="entry name" value="HTHTETR"/>
</dbReference>
<proteinExistence type="predicted"/>
<feature type="domain" description="HTH tetR-type" evidence="5">
    <location>
        <begin position="10"/>
        <end position="70"/>
    </location>
</feature>